<evidence type="ECO:0000313" key="1">
    <source>
        <dbReference type="EMBL" id="CAD7420582.1"/>
    </source>
</evidence>
<protein>
    <submittedName>
        <fullName evidence="1">Uncharacterized protein</fullName>
    </submittedName>
</protein>
<sequence length="107" mass="12714">MESVDDLCLNSHLQSFKRRHIERQSRNLFTGMDKFIKDFNSVKTDIQCISLRSLTENTKLHIISFDERDTKFGRGIYVKSYLKDNIVGFFLPEKVFQNLYNRSNRLC</sequence>
<reference evidence="1" key="1">
    <citation type="submission" date="2020-11" db="EMBL/GenBank/DDBJ databases">
        <authorList>
            <person name="Tran Van P."/>
        </authorList>
    </citation>
    <scope>NUCLEOTIDE SEQUENCE</scope>
</reference>
<proteinExistence type="predicted"/>
<name>A0A7R9DTN5_TIMPO</name>
<organism evidence="1">
    <name type="scientific">Timema poppense</name>
    <name type="common">Walking stick</name>
    <dbReference type="NCBI Taxonomy" id="170557"/>
    <lineage>
        <taxon>Eukaryota</taxon>
        <taxon>Metazoa</taxon>
        <taxon>Ecdysozoa</taxon>
        <taxon>Arthropoda</taxon>
        <taxon>Hexapoda</taxon>
        <taxon>Insecta</taxon>
        <taxon>Pterygota</taxon>
        <taxon>Neoptera</taxon>
        <taxon>Polyneoptera</taxon>
        <taxon>Phasmatodea</taxon>
        <taxon>Timematodea</taxon>
        <taxon>Timematoidea</taxon>
        <taxon>Timematidae</taxon>
        <taxon>Timema</taxon>
    </lineage>
</organism>
<dbReference type="EMBL" id="OD033452">
    <property type="protein sequence ID" value="CAD7420582.1"/>
    <property type="molecule type" value="Genomic_DNA"/>
</dbReference>
<accession>A0A7R9DTN5</accession>
<gene>
    <name evidence="1" type="ORF">TPSB3V08_LOCUS13997</name>
</gene>
<dbReference type="AlphaFoldDB" id="A0A7R9DTN5"/>